<keyword evidence="5 12" id="KW-0812">Transmembrane</keyword>
<keyword evidence="15" id="KW-1185">Reference proteome</keyword>
<dbReference type="AlphaFoldDB" id="A0A8S4DJL0"/>
<comment type="subcellular location">
    <subcellularLocation>
        <location evidence="2">Membrane</location>
        <topology evidence="2">Multi-pass membrane protein</topology>
    </subcellularLocation>
</comment>
<evidence type="ECO:0000256" key="10">
    <source>
        <dbReference type="ARBA" id="ARBA00023136"/>
    </source>
</evidence>
<dbReference type="InterPro" id="IPR045150">
    <property type="entry name" value="CYB561D1/2"/>
</dbReference>
<dbReference type="GO" id="GO:0140571">
    <property type="term" value="F:transmembrane ascorbate ferrireductase activity"/>
    <property type="evidence" value="ECO:0007669"/>
    <property type="project" value="UniProtKB-EC"/>
</dbReference>
<evidence type="ECO:0000256" key="2">
    <source>
        <dbReference type="ARBA" id="ARBA00004141"/>
    </source>
</evidence>
<dbReference type="GO" id="GO:0140575">
    <property type="term" value="F:transmembrane monodehydroascorbate reductase activity"/>
    <property type="evidence" value="ECO:0007669"/>
    <property type="project" value="InterPro"/>
</dbReference>
<evidence type="ECO:0000259" key="13">
    <source>
        <dbReference type="PROSITE" id="PS50939"/>
    </source>
</evidence>
<keyword evidence="8 12" id="KW-1133">Transmembrane helix</keyword>
<feature type="transmembrane region" description="Helical" evidence="12">
    <location>
        <begin position="135"/>
        <end position="158"/>
    </location>
</feature>
<reference evidence="14" key="1">
    <citation type="submission" date="2020-11" db="EMBL/GenBank/DDBJ databases">
        <authorList>
            <person name="Whiteford S."/>
        </authorList>
    </citation>
    <scope>NUCLEOTIDE SEQUENCE</scope>
</reference>
<evidence type="ECO:0000256" key="7">
    <source>
        <dbReference type="ARBA" id="ARBA00022982"/>
    </source>
</evidence>
<protein>
    <recommendedName>
        <fullName evidence="11">ascorbate ferrireductase (transmembrane)</fullName>
        <ecNumber evidence="11">7.2.1.3</ecNumber>
    </recommendedName>
</protein>
<gene>
    <name evidence="14" type="ORF">PLXY2_LOCUS2390</name>
</gene>
<keyword evidence="4" id="KW-0349">Heme</keyword>
<proteinExistence type="predicted"/>
<dbReference type="GO" id="GO:0046872">
    <property type="term" value="F:metal ion binding"/>
    <property type="evidence" value="ECO:0007669"/>
    <property type="project" value="UniProtKB-KW"/>
</dbReference>
<evidence type="ECO:0000256" key="9">
    <source>
        <dbReference type="ARBA" id="ARBA00023004"/>
    </source>
</evidence>
<keyword evidence="9" id="KW-0408">Iron</keyword>
<dbReference type="InterPro" id="IPR006593">
    <property type="entry name" value="Cyt_b561/ferric_Rdtase_TM"/>
</dbReference>
<dbReference type="GO" id="GO:0016020">
    <property type="term" value="C:membrane"/>
    <property type="evidence" value="ECO:0007669"/>
    <property type="project" value="UniProtKB-SubCell"/>
</dbReference>
<dbReference type="Gene3D" id="1.20.120.1770">
    <property type="match status" value="1"/>
</dbReference>
<organism evidence="14 15">
    <name type="scientific">Plutella xylostella</name>
    <name type="common">Diamondback moth</name>
    <name type="synonym">Plutella maculipennis</name>
    <dbReference type="NCBI Taxonomy" id="51655"/>
    <lineage>
        <taxon>Eukaryota</taxon>
        <taxon>Metazoa</taxon>
        <taxon>Ecdysozoa</taxon>
        <taxon>Arthropoda</taxon>
        <taxon>Hexapoda</taxon>
        <taxon>Insecta</taxon>
        <taxon>Pterygota</taxon>
        <taxon>Neoptera</taxon>
        <taxon>Endopterygota</taxon>
        <taxon>Lepidoptera</taxon>
        <taxon>Glossata</taxon>
        <taxon>Ditrysia</taxon>
        <taxon>Yponomeutoidea</taxon>
        <taxon>Plutellidae</taxon>
        <taxon>Plutella</taxon>
    </lineage>
</organism>
<name>A0A8S4DJL0_PLUXY</name>
<feature type="transmembrane region" description="Helical" evidence="12">
    <location>
        <begin position="104"/>
        <end position="123"/>
    </location>
</feature>
<dbReference type="EMBL" id="CAJHNJ030000006">
    <property type="protein sequence ID" value="CAG9100655.1"/>
    <property type="molecule type" value="Genomic_DNA"/>
</dbReference>
<feature type="transmembrane region" description="Helical" evidence="12">
    <location>
        <begin position="208"/>
        <end position="229"/>
    </location>
</feature>
<feature type="transmembrane region" description="Helical" evidence="12">
    <location>
        <begin position="35"/>
        <end position="53"/>
    </location>
</feature>
<evidence type="ECO:0000256" key="4">
    <source>
        <dbReference type="ARBA" id="ARBA00022617"/>
    </source>
</evidence>
<dbReference type="PROSITE" id="PS50939">
    <property type="entry name" value="CYTOCHROME_B561"/>
    <property type="match status" value="1"/>
</dbReference>
<keyword evidence="10 12" id="KW-0472">Membrane</keyword>
<accession>A0A8S4DJL0</accession>
<keyword evidence="7" id="KW-0249">Electron transport</keyword>
<evidence type="ECO:0000256" key="11">
    <source>
        <dbReference type="ARBA" id="ARBA00024225"/>
    </source>
</evidence>
<evidence type="ECO:0000256" key="8">
    <source>
        <dbReference type="ARBA" id="ARBA00022989"/>
    </source>
</evidence>
<sequence>MASDAEALPNTGNRNLNTNNESDYKLQIFQSSLNVLAHVLIGASVMSSLLFAFRSGLPLNATSLHIVLCVIGYHLLMAQAILSLSDNNGWSSKLRLVDRRRAHWILQILGSGLAIIGSFIKIVDKSTHWTTLHGKFALVALVFTTFSLVNGVASLYGVEWRRFLNMNISKLTHVCFGIVAFSSATITLCYGFDKFPFRTWASTPVADALIAVTAVYATIIIINPAITFYRKSRVVIKNATS</sequence>
<dbReference type="SMART" id="SM00665">
    <property type="entry name" value="B561"/>
    <property type="match status" value="1"/>
</dbReference>
<evidence type="ECO:0000313" key="15">
    <source>
        <dbReference type="Proteomes" id="UP000653454"/>
    </source>
</evidence>
<comment type="cofactor">
    <cofactor evidence="1">
        <name>heme b</name>
        <dbReference type="ChEBI" id="CHEBI:60344"/>
    </cofactor>
</comment>
<dbReference type="Pfam" id="PF03188">
    <property type="entry name" value="Cytochrom_B561"/>
    <property type="match status" value="1"/>
</dbReference>
<feature type="domain" description="Cytochrome b561" evidence="13">
    <location>
        <begin position="34"/>
        <end position="229"/>
    </location>
</feature>
<keyword evidence="3" id="KW-0813">Transport</keyword>
<evidence type="ECO:0000256" key="3">
    <source>
        <dbReference type="ARBA" id="ARBA00022448"/>
    </source>
</evidence>
<evidence type="ECO:0000256" key="1">
    <source>
        <dbReference type="ARBA" id="ARBA00001970"/>
    </source>
</evidence>
<keyword evidence="6" id="KW-0479">Metal-binding</keyword>
<dbReference type="Proteomes" id="UP000653454">
    <property type="component" value="Unassembled WGS sequence"/>
</dbReference>
<comment type="caution">
    <text evidence="14">The sequence shown here is derived from an EMBL/GenBank/DDBJ whole genome shotgun (WGS) entry which is preliminary data.</text>
</comment>
<evidence type="ECO:0000256" key="12">
    <source>
        <dbReference type="SAM" id="Phobius"/>
    </source>
</evidence>
<dbReference type="PANTHER" id="PTHR15422:SF43">
    <property type="entry name" value="ASCORBATE FERRIREDUCTASE (TRANSMEMBRANE)"/>
    <property type="match status" value="1"/>
</dbReference>
<dbReference type="EC" id="7.2.1.3" evidence="11"/>
<evidence type="ECO:0000313" key="14">
    <source>
        <dbReference type="EMBL" id="CAG9100655.1"/>
    </source>
</evidence>
<feature type="transmembrane region" description="Helical" evidence="12">
    <location>
        <begin position="65"/>
        <end position="84"/>
    </location>
</feature>
<evidence type="ECO:0000256" key="6">
    <source>
        <dbReference type="ARBA" id="ARBA00022723"/>
    </source>
</evidence>
<feature type="transmembrane region" description="Helical" evidence="12">
    <location>
        <begin position="170"/>
        <end position="188"/>
    </location>
</feature>
<dbReference type="PANTHER" id="PTHR15422">
    <property type="entry name" value="OS05G0565100 PROTEIN"/>
    <property type="match status" value="1"/>
</dbReference>
<evidence type="ECO:0000256" key="5">
    <source>
        <dbReference type="ARBA" id="ARBA00022692"/>
    </source>
</evidence>